<name>A0A1F5EIM0_9BACT</name>
<accession>A0A1F5EIM0</accession>
<feature type="transmembrane region" description="Helical" evidence="1">
    <location>
        <begin position="21"/>
        <end position="43"/>
    </location>
</feature>
<comment type="caution">
    <text evidence="2">The sequence shown here is derived from an EMBL/GenBank/DDBJ whole genome shotgun (WGS) entry which is preliminary data.</text>
</comment>
<evidence type="ECO:0000256" key="1">
    <source>
        <dbReference type="SAM" id="Phobius"/>
    </source>
</evidence>
<dbReference type="EMBL" id="MFAE01000008">
    <property type="protein sequence ID" value="OGD67180.1"/>
    <property type="molecule type" value="Genomic_DNA"/>
</dbReference>
<dbReference type="Proteomes" id="UP000179003">
    <property type="component" value="Unassembled WGS sequence"/>
</dbReference>
<gene>
    <name evidence="2" type="ORF">A2442_02190</name>
</gene>
<evidence type="ECO:0000313" key="3">
    <source>
        <dbReference type="Proteomes" id="UP000179003"/>
    </source>
</evidence>
<protein>
    <submittedName>
        <fullName evidence="2">Uncharacterized protein</fullName>
    </submittedName>
</protein>
<sequence>MSLFNFFKKRNNKKGFMLLEMIVSVGLFSVVMTIGMVSLLNIVNANKRAQSFKIVANNLNLALESMSRDIRFGYDYEDVYGANSFTFTRPGGVNVTYSLSGGSVFKTVSGFPAASITAVDIVIENLSFYVKGAPVGDNLQPKVIIVINGYAGYESGEKTYFALQTSVSQRFISS</sequence>
<reference evidence="2 3" key="1">
    <citation type="journal article" date="2016" name="Nat. Commun.">
        <title>Thousands of microbial genomes shed light on interconnected biogeochemical processes in an aquifer system.</title>
        <authorList>
            <person name="Anantharaman K."/>
            <person name="Brown C.T."/>
            <person name="Hug L.A."/>
            <person name="Sharon I."/>
            <person name="Castelle C.J."/>
            <person name="Probst A.J."/>
            <person name="Thomas B.C."/>
            <person name="Singh A."/>
            <person name="Wilkins M.J."/>
            <person name="Karaoz U."/>
            <person name="Brodie E.L."/>
            <person name="Williams K.H."/>
            <person name="Hubbard S.S."/>
            <person name="Banfield J.F."/>
        </authorList>
    </citation>
    <scope>NUCLEOTIDE SEQUENCE [LARGE SCALE GENOMIC DNA]</scope>
</reference>
<keyword evidence="1" id="KW-0812">Transmembrane</keyword>
<dbReference type="AlphaFoldDB" id="A0A1F5EIM0"/>
<keyword evidence="1" id="KW-1133">Transmembrane helix</keyword>
<evidence type="ECO:0000313" key="2">
    <source>
        <dbReference type="EMBL" id="OGD67180.1"/>
    </source>
</evidence>
<dbReference type="STRING" id="1797582.A2442_02190"/>
<organism evidence="2 3">
    <name type="scientific">Candidatus Campbellbacteria bacterium RIFOXYC2_FULL_35_25</name>
    <dbReference type="NCBI Taxonomy" id="1797582"/>
    <lineage>
        <taxon>Bacteria</taxon>
        <taxon>Candidatus Campbelliibacteriota</taxon>
    </lineage>
</organism>
<keyword evidence="1" id="KW-0472">Membrane</keyword>
<proteinExistence type="predicted"/>